<accession>A0A1M6LSL4</accession>
<keyword evidence="3" id="KW-0812">Transmembrane</keyword>
<dbReference type="EMBL" id="FQZB01000010">
    <property type="protein sequence ID" value="SHJ74076.1"/>
    <property type="molecule type" value="Genomic_DNA"/>
</dbReference>
<dbReference type="GO" id="GO:0016810">
    <property type="term" value="F:hydrolase activity, acting on carbon-nitrogen (but not peptide) bonds"/>
    <property type="evidence" value="ECO:0007669"/>
    <property type="project" value="InterPro"/>
</dbReference>
<dbReference type="STRING" id="1121302.SAMN02745163_02474"/>
<dbReference type="Gene3D" id="3.20.20.370">
    <property type="entry name" value="Glycoside hydrolase/deacetylase"/>
    <property type="match status" value="1"/>
</dbReference>
<dbReference type="InterPro" id="IPR051398">
    <property type="entry name" value="Polysacch_Deacetylase"/>
</dbReference>
<dbReference type="GO" id="GO:0005975">
    <property type="term" value="P:carbohydrate metabolic process"/>
    <property type="evidence" value="ECO:0007669"/>
    <property type="project" value="InterPro"/>
</dbReference>
<proteinExistence type="predicted"/>
<dbReference type="OrthoDB" id="9778320at2"/>
<protein>
    <submittedName>
        <fullName evidence="5">Polysaccharide deacetylase</fullName>
    </submittedName>
</protein>
<feature type="transmembrane region" description="Helical" evidence="3">
    <location>
        <begin position="6"/>
        <end position="25"/>
    </location>
</feature>
<feature type="domain" description="NodB homology" evidence="4">
    <location>
        <begin position="126"/>
        <end position="287"/>
    </location>
</feature>
<gene>
    <name evidence="5" type="ORF">SAMN02745163_02474</name>
</gene>
<evidence type="ECO:0000256" key="3">
    <source>
        <dbReference type="SAM" id="Phobius"/>
    </source>
</evidence>
<dbReference type="PANTHER" id="PTHR34216:SF3">
    <property type="entry name" value="POLY-BETA-1,6-N-ACETYL-D-GLUCOSAMINE N-DEACETYLASE"/>
    <property type="match status" value="1"/>
</dbReference>
<sequence length="287" mass="32685">MKKNSTSALIFICTFLVVSIVIVMIHEKNIKATKTNDPTNTISSKEDKPSIAISENRFEGLTLTNKDIGIPVICYHAISESTNNDLLLSPKKFEEQLNYLKENNYTPITMDELYGFLKEEKEVPEKSVVLTFDDGYKDNYTNAFPILKKFNFKATIYVISDSIEDNLYLTKEQIKEMSDYGIDIESHTQKHDNLSTLNLDKQYETMLNSKEALEKITKKTVSYIAYPFGKYNPNTRIAAEKAGYKLGFNLAGGLADKHDNAYNIDRLYIGGNYTLSQFISKISKTHK</sequence>
<dbReference type="Pfam" id="PF01522">
    <property type="entry name" value="Polysacc_deac_1"/>
    <property type="match status" value="1"/>
</dbReference>
<evidence type="ECO:0000256" key="1">
    <source>
        <dbReference type="ARBA" id="ARBA00004613"/>
    </source>
</evidence>
<dbReference type="Proteomes" id="UP000184310">
    <property type="component" value="Unassembled WGS sequence"/>
</dbReference>
<keyword evidence="3" id="KW-0472">Membrane</keyword>
<dbReference type="CDD" id="cd10918">
    <property type="entry name" value="CE4_NodB_like_5s_6s"/>
    <property type="match status" value="1"/>
</dbReference>
<dbReference type="PANTHER" id="PTHR34216">
    <property type="match status" value="1"/>
</dbReference>
<evidence type="ECO:0000313" key="6">
    <source>
        <dbReference type="Proteomes" id="UP000184310"/>
    </source>
</evidence>
<keyword evidence="2" id="KW-0732">Signal</keyword>
<dbReference type="GO" id="GO:0005576">
    <property type="term" value="C:extracellular region"/>
    <property type="evidence" value="ECO:0007669"/>
    <property type="project" value="UniProtKB-SubCell"/>
</dbReference>
<dbReference type="AlphaFoldDB" id="A0A1M6LSL4"/>
<evidence type="ECO:0000313" key="5">
    <source>
        <dbReference type="EMBL" id="SHJ74076.1"/>
    </source>
</evidence>
<comment type="subcellular location">
    <subcellularLocation>
        <location evidence="1">Secreted</location>
    </subcellularLocation>
</comment>
<evidence type="ECO:0000256" key="2">
    <source>
        <dbReference type="ARBA" id="ARBA00022729"/>
    </source>
</evidence>
<dbReference type="RefSeq" id="WP_072987938.1">
    <property type="nucleotide sequence ID" value="NZ_FQZB01000010.1"/>
</dbReference>
<dbReference type="InterPro" id="IPR011330">
    <property type="entry name" value="Glyco_hydro/deAcase_b/a-brl"/>
</dbReference>
<keyword evidence="3" id="KW-1133">Transmembrane helix</keyword>
<organism evidence="5 6">
    <name type="scientific">Clostridium cavendishii DSM 21758</name>
    <dbReference type="NCBI Taxonomy" id="1121302"/>
    <lineage>
        <taxon>Bacteria</taxon>
        <taxon>Bacillati</taxon>
        <taxon>Bacillota</taxon>
        <taxon>Clostridia</taxon>
        <taxon>Eubacteriales</taxon>
        <taxon>Clostridiaceae</taxon>
        <taxon>Clostridium</taxon>
    </lineage>
</organism>
<evidence type="ECO:0000259" key="4">
    <source>
        <dbReference type="PROSITE" id="PS51677"/>
    </source>
</evidence>
<name>A0A1M6LSL4_9CLOT</name>
<dbReference type="SUPFAM" id="SSF88713">
    <property type="entry name" value="Glycoside hydrolase/deacetylase"/>
    <property type="match status" value="1"/>
</dbReference>
<keyword evidence="6" id="KW-1185">Reference proteome</keyword>
<reference evidence="5 6" key="1">
    <citation type="submission" date="2016-11" db="EMBL/GenBank/DDBJ databases">
        <authorList>
            <person name="Jaros S."/>
            <person name="Januszkiewicz K."/>
            <person name="Wedrychowicz H."/>
        </authorList>
    </citation>
    <scope>NUCLEOTIDE SEQUENCE [LARGE SCALE GENOMIC DNA]</scope>
    <source>
        <strain evidence="5 6">DSM 21758</strain>
    </source>
</reference>
<dbReference type="PROSITE" id="PS51677">
    <property type="entry name" value="NODB"/>
    <property type="match status" value="1"/>
</dbReference>
<dbReference type="InterPro" id="IPR002509">
    <property type="entry name" value="NODB_dom"/>
</dbReference>